<dbReference type="RefSeq" id="WP_344847156.1">
    <property type="nucleotide sequence ID" value="NZ_BAABDF010000007.1"/>
</dbReference>
<dbReference type="HAMAP" id="MF_00822">
    <property type="entry name" value="UreE"/>
    <property type="match status" value="1"/>
</dbReference>
<dbReference type="PIRSF" id="PIRSF036402">
    <property type="entry name" value="Ureas_acces_UreE"/>
    <property type="match status" value="1"/>
</dbReference>
<evidence type="ECO:0000256" key="6">
    <source>
        <dbReference type="SAM" id="MobiDB-lite"/>
    </source>
</evidence>
<feature type="region of interest" description="Disordered" evidence="6">
    <location>
        <begin position="136"/>
        <end position="176"/>
    </location>
</feature>
<evidence type="ECO:0000256" key="1">
    <source>
        <dbReference type="ARBA" id="ARBA00004496"/>
    </source>
</evidence>
<sequence length="176" mass="19434">MSVLRGLEILTSHEGASDHVRLTYDQRLLRRKTLTTNKGEAIHVDLARTTSLDAGNAIKLEDGRVIAIIAASEDLYAVSGPQITRYAWHIGNRHTPCQIEADRLVIQRDPVLRSMLEGLGASVWEIEAPFTPEGGAYGHGRTMGHDHGQPARKEHDHDHAHDHSHGHDTAHGHAHD</sequence>
<comment type="subcellular location">
    <subcellularLocation>
        <location evidence="1 5">Cytoplasm</location>
    </subcellularLocation>
</comment>
<evidence type="ECO:0000259" key="7">
    <source>
        <dbReference type="SMART" id="SM00988"/>
    </source>
</evidence>
<dbReference type="Pfam" id="PF02814">
    <property type="entry name" value="UreE_N"/>
    <property type="match status" value="1"/>
</dbReference>
<evidence type="ECO:0000256" key="3">
    <source>
        <dbReference type="ARBA" id="ARBA00022596"/>
    </source>
</evidence>
<dbReference type="Gene3D" id="2.60.260.20">
    <property type="entry name" value="Urease metallochaperone UreE, N-terminal domain"/>
    <property type="match status" value="1"/>
</dbReference>
<dbReference type="SMART" id="SM00988">
    <property type="entry name" value="UreE_N"/>
    <property type="match status" value="1"/>
</dbReference>
<evidence type="ECO:0000256" key="5">
    <source>
        <dbReference type="HAMAP-Rule" id="MF_00822"/>
    </source>
</evidence>
<keyword evidence="9" id="KW-1185">Reference proteome</keyword>
<evidence type="ECO:0000256" key="2">
    <source>
        <dbReference type="ARBA" id="ARBA00022490"/>
    </source>
</evidence>
<keyword evidence="2 5" id="KW-0963">Cytoplasm</keyword>
<dbReference type="Pfam" id="PF05194">
    <property type="entry name" value="UreE_C"/>
    <property type="match status" value="1"/>
</dbReference>
<keyword evidence="3 5" id="KW-0533">Nickel</keyword>
<feature type="compositionally biased region" description="Basic and acidic residues" evidence="6">
    <location>
        <begin position="143"/>
        <end position="176"/>
    </location>
</feature>
<protein>
    <recommendedName>
        <fullName evidence="5">Urease accessory protein UreE</fullName>
    </recommendedName>
</protein>
<evidence type="ECO:0000313" key="8">
    <source>
        <dbReference type="EMBL" id="GAA3871530.1"/>
    </source>
</evidence>
<dbReference type="EMBL" id="BAABDF010000007">
    <property type="protein sequence ID" value="GAA3871530.1"/>
    <property type="molecule type" value="Genomic_DNA"/>
</dbReference>
<dbReference type="SUPFAM" id="SSF69737">
    <property type="entry name" value="Urease metallochaperone UreE, C-terminal domain"/>
    <property type="match status" value="1"/>
</dbReference>
<dbReference type="Gene3D" id="3.30.70.790">
    <property type="entry name" value="UreE, C-terminal domain"/>
    <property type="match status" value="1"/>
</dbReference>
<comment type="caution">
    <text evidence="8">The sequence shown here is derived from an EMBL/GenBank/DDBJ whole genome shotgun (WGS) entry which is preliminary data.</text>
</comment>
<dbReference type="CDD" id="cd00571">
    <property type="entry name" value="UreE"/>
    <property type="match status" value="1"/>
</dbReference>
<evidence type="ECO:0000256" key="4">
    <source>
        <dbReference type="ARBA" id="ARBA00023186"/>
    </source>
</evidence>
<dbReference type="InterPro" id="IPR036118">
    <property type="entry name" value="UreE_N_sf"/>
</dbReference>
<keyword evidence="4 5" id="KW-0143">Chaperone</keyword>
<dbReference type="SUPFAM" id="SSF69287">
    <property type="entry name" value="Urease metallochaperone UreE, N-terminal domain"/>
    <property type="match status" value="1"/>
</dbReference>
<comment type="similarity">
    <text evidence="5">Belongs to the UreE family.</text>
</comment>
<feature type="domain" description="UreE urease accessory N-terminal" evidence="7">
    <location>
        <begin position="3"/>
        <end position="66"/>
    </location>
</feature>
<evidence type="ECO:0000313" key="9">
    <source>
        <dbReference type="Proteomes" id="UP001399917"/>
    </source>
</evidence>
<organism evidence="8 9">
    <name type="scientific">Celeribacter arenosi</name>
    <dbReference type="NCBI Taxonomy" id="792649"/>
    <lineage>
        <taxon>Bacteria</taxon>
        <taxon>Pseudomonadati</taxon>
        <taxon>Pseudomonadota</taxon>
        <taxon>Alphaproteobacteria</taxon>
        <taxon>Rhodobacterales</taxon>
        <taxon>Roseobacteraceae</taxon>
        <taxon>Celeribacter</taxon>
    </lineage>
</organism>
<comment type="function">
    <text evidence="5">Involved in urease metallocenter assembly. Binds nickel. Probably functions as a nickel donor during metallocenter assembly.</text>
</comment>
<name>A0ABP7KCJ3_9RHOB</name>
<accession>A0ABP7KCJ3</accession>
<gene>
    <name evidence="5" type="primary">ureE</name>
    <name evidence="8" type="ORF">GCM10022404_21760</name>
</gene>
<dbReference type="InterPro" id="IPR007864">
    <property type="entry name" value="UreE_C_dom"/>
</dbReference>
<dbReference type="InterPro" id="IPR012406">
    <property type="entry name" value="UreE"/>
</dbReference>
<reference evidence="9" key="1">
    <citation type="journal article" date="2019" name="Int. J. Syst. Evol. Microbiol.">
        <title>The Global Catalogue of Microorganisms (GCM) 10K type strain sequencing project: providing services to taxonomists for standard genome sequencing and annotation.</title>
        <authorList>
            <consortium name="The Broad Institute Genomics Platform"/>
            <consortium name="The Broad Institute Genome Sequencing Center for Infectious Disease"/>
            <person name="Wu L."/>
            <person name="Ma J."/>
        </authorList>
    </citation>
    <scope>NUCLEOTIDE SEQUENCE [LARGE SCALE GENOMIC DNA]</scope>
    <source>
        <strain evidence="9">JCM 17190</strain>
    </source>
</reference>
<dbReference type="InterPro" id="IPR004029">
    <property type="entry name" value="UreE_N"/>
</dbReference>
<dbReference type="Proteomes" id="UP001399917">
    <property type="component" value="Unassembled WGS sequence"/>
</dbReference>
<proteinExistence type="inferred from homology"/>